<evidence type="ECO:0000313" key="2">
    <source>
        <dbReference type="Proteomes" id="UP000485058"/>
    </source>
</evidence>
<dbReference type="Proteomes" id="UP000485058">
    <property type="component" value="Unassembled WGS sequence"/>
</dbReference>
<comment type="caution">
    <text evidence="1">The sequence shown here is derived from an EMBL/GenBank/DDBJ whole genome shotgun (WGS) entry which is preliminary data.</text>
</comment>
<protein>
    <submittedName>
        <fullName evidence="1">Uncharacterized protein</fullName>
    </submittedName>
</protein>
<organism evidence="1 2">
    <name type="scientific">Haematococcus lacustris</name>
    <name type="common">Green alga</name>
    <name type="synonym">Haematococcus pluvialis</name>
    <dbReference type="NCBI Taxonomy" id="44745"/>
    <lineage>
        <taxon>Eukaryota</taxon>
        <taxon>Viridiplantae</taxon>
        <taxon>Chlorophyta</taxon>
        <taxon>core chlorophytes</taxon>
        <taxon>Chlorophyceae</taxon>
        <taxon>CS clade</taxon>
        <taxon>Chlamydomonadales</taxon>
        <taxon>Haematococcaceae</taxon>
        <taxon>Haematococcus</taxon>
    </lineage>
</organism>
<name>A0A699ZGS1_HAELA</name>
<accession>A0A699ZGS1</accession>
<reference evidence="1 2" key="1">
    <citation type="submission" date="2020-02" db="EMBL/GenBank/DDBJ databases">
        <title>Draft genome sequence of Haematococcus lacustris strain NIES-144.</title>
        <authorList>
            <person name="Morimoto D."/>
            <person name="Nakagawa S."/>
            <person name="Yoshida T."/>
            <person name="Sawayama S."/>
        </authorList>
    </citation>
    <scope>NUCLEOTIDE SEQUENCE [LARGE SCALE GENOMIC DNA]</scope>
    <source>
        <strain evidence="1 2">NIES-144</strain>
    </source>
</reference>
<feature type="non-terminal residue" evidence="1">
    <location>
        <position position="1"/>
    </location>
</feature>
<gene>
    <name evidence="1" type="ORF">HaLaN_18398</name>
</gene>
<keyword evidence="2" id="KW-1185">Reference proteome</keyword>
<proteinExistence type="predicted"/>
<dbReference type="EMBL" id="BLLF01001770">
    <property type="protein sequence ID" value="GFH21155.1"/>
    <property type="molecule type" value="Genomic_DNA"/>
</dbReference>
<evidence type="ECO:0000313" key="1">
    <source>
        <dbReference type="EMBL" id="GFH21155.1"/>
    </source>
</evidence>
<sequence>MLMPGSCKLHP</sequence>